<keyword evidence="1" id="KW-0472">Membrane</keyword>
<evidence type="ECO:0000313" key="2">
    <source>
        <dbReference type="EMBL" id="ACV80016.1"/>
    </source>
</evidence>
<keyword evidence="3" id="KW-1185">Reference proteome</keyword>
<dbReference type="InterPro" id="IPR025498">
    <property type="entry name" value="DUF4389"/>
</dbReference>
<keyword evidence="1" id="KW-1133">Transmembrane helix</keyword>
<protein>
    <recommendedName>
        <fullName evidence="4">Transmembrane protein</fullName>
    </recommendedName>
</protein>
<organism evidence="2 3">
    <name type="scientific">Nakamurella multipartita (strain ATCC 700099 / DSM 44233 / CIP 104796 / JCM 9543 / NBRC 105858 / Y-104)</name>
    <name type="common">Microsphaera multipartita</name>
    <dbReference type="NCBI Taxonomy" id="479431"/>
    <lineage>
        <taxon>Bacteria</taxon>
        <taxon>Bacillati</taxon>
        <taxon>Actinomycetota</taxon>
        <taxon>Actinomycetes</taxon>
        <taxon>Nakamurellales</taxon>
        <taxon>Nakamurellaceae</taxon>
        <taxon>Nakamurella</taxon>
    </lineage>
</organism>
<dbReference type="AlphaFoldDB" id="C8XFN9"/>
<name>C8XFN9_NAKMY</name>
<reference evidence="3" key="1">
    <citation type="submission" date="2009-09" db="EMBL/GenBank/DDBJ databases">
        <title>The complete genome of Nakamurella multipartita DSM 44233.</title>
        <authorList>
            <consortium name="US DOE Joint Genome Institute (JGI-PGF)"/>
            <person name="Lucas S."/>
            <person name="Copeland A."/>
            <person name="Lapidus A."/>
            <person name="Glavina del Rio T."/>
            <person name="Dalin E."/>
            <person name="Tice H."/>
            <person name="Bruce D."/>
            <person name="Goodwin L."/>
            <person name="Pitluck S."/>
            <person name="Kyrpides N."/>
            <person name="Mavromatis K."/>
            <person name="Ivanova N."/>
            <person name="Ovchinnikova G."/>
            <person name="Sims D."/>
            <person name="Meincke L."/>
            <person name="Brettin T."/>
            <person name="Detter J.C."/>
            <person name="Han C."/>
            <person name="Larimer F."/>
            <person name="Land M."/>
            <person name="Hauser L."/>
            <person name="Markowitz V."/>
            <person name="Cheng J.-F."/>
            <person name="Hugenholtz P."/>
            <person name="Woyke T."/>
            <person name="Wu D."/>
            <person name="Klenk H.-P."/>
            <person name="Eisen J.A."/>
        </authorList>
    </citation>
    <scope>NUCLEOTIDE SEQUENCE [LARGE SCALE GENOMIC DNA]</scope>
    <source>
        <strain evidence="3">ATCC 700099 / DSM 44233 / CIP 104796 / JCM 9543 / NBRC 105858 / Y-104</strain>
    </source>
</reference>
<dbReference type="HOGENOM" id="CLU_1538439_0_0_11"/>
<dbReference type="STRING" id="479431.Namu_3712"/>
<proteinExistence type="predicted"/>
<feature type="transmembrane region" description="Helical" evidence="1">
    <location>
        <begin position="110"/>
        <end position="133"/>
    </location>
</feature>
<accession>C8XFN9</accession>
<dbReference type="InParanoid" id="C8XFN9"/>
<evidence type="ECO:0000313" key="3">
    <source>
        <dbReference type="Proteomes" id="UP000002218"/>
    </source>
</evidence>
<dbReference type="EMBL" id="CP001737">
    <property type="protein sequence ID" value="ACV80016.1"/>
    <property type="molecule type" value="Genomic_DNA"/>
</dbReference>
<dbReference type="Proteomes" id="UP000002218">
    <property type="component" value="Chromosome"/>
</dbReference>
<keyword evidence="1" id="KW-0812">Transmembrane</keyword>
<sequence length="174" mass="19691">MQWLLAIPHLFIAYALTVVRAVLTLVAFVTVLGTRRIPRPLFDAIAMTFRYEWRTVSYALFLRSDYPPFDFQPTAADDGADPPTLVTFTYPEQLSRWQPLVKWLLAVPHYLVLFGLSIAAIAVLVAGFLAVLITGEYPQSLRDFLVAVYRYSVRVQAYTGLLTDRYPPFSLQAG</sequence>
<dbReference type="Pfam" id="PF14333">
    <property type="entry name" value="DUF4389"/>
    <property type="match status" value="2"/>
</dbReference>
<dbReference type="KEGG" id="nml:Namu_3712"/>
<dbReference type="RefSeq" id="WP_015748850.1">
    <property type="nucleotide sequence ID" value="NC_013235.1"/>
</dbReference>
<evidence type="ECO:0008006" key="4">
    <source>
        <dbReference type="Google" id="ProtNLM"/>
    </source>
</evidence>
<reference evidence="2 3" key="2">
    <citation type="journal article" date="2010" name="Stand. Genomic Sci.">
        <title>Complete genome sequence of Nakamurella multipartita type strain (Y-104).</title>
        <authorList>
            <person name="Tice H."/>
            <person name="Mayilraj S."/>
            <person name="Sims D."/>
            <person name="Lapidus A."/>
            <person name="Nolan M."/>
            <person name="Lucas S."/>
            <person name="Glavina Del Rio T."/>
            <person name="Copeland A."/>
            <person name="Cheng J.F."/>
            <person name="Meincke L."/>
            <person name="Bruce D."/>
            <person name="Goodwin L."/>
            <person name="Pitluck S."/>
            <person name="Ivanova N."/>
            <person name="Mavromatis K."/>
            <person name="Ovchinnikova G."/>
            <person name="Pati A."/>
            <person name="Chen A."/>
            <person name="Palaniappan K."/>
            <person name="Land M."/>
            <person name="Hauser L."/>
            <person name="Chang Y.J."/>
            <person name="Jeffries C.D."/>
            <person name="Detter J.C."/>
            <person name="Brettin T."/>
            <person name="Rohde M."/>
            <person name="Goker M."/>
            <person name="Bristow J."/>
            <person name="Eisen J.A."/>
            <person name="Markowitz V."/>
            <person name="Hugenholtz P."/>
            <person name="Kyrpides N.C."/>
            <person name="Klenk H.P."/>
            <person name="Chen F."/>
        </authorList>
    </citation>
    <scope>NUCLEOTIDE SEQUENCE [LARGE SCALE GENOMIC DNA]</scope>
    <source>
        <strain evidence="3">ATCC 700099 / DSM 44233 / CIP 104796 / JCM 9543 / NBRC 105858 / Y-104</strain>
    </source>
</reference>
<gene>
    <name evidence="2" type="ordered locus">Namu_3712</name>
</gene>
<evidence type="ECO:0000256" key="1">
    <source>
        <dbReference type="SAM" id="Phobius"/>
    </source>
</evidence>
<feature type="transmembrane region" description="Helical" evidence="1">
    <location>
        <begin position="12"/>
        <end position="32"/>
    </location>
</feature>
<dbReference type="eggNOG" id="ENOG502Z9Y3">
    <property type="taxonomic scope" value="Bacteria"/>
</dbReference>